<dbReference type="Proteomes" id="UP000002051">
    <property type="component" value="Chromosome 3"/>
</dbReference>
<name>A0A072UZM5_MEDTR</name>
<dbReference type="STRING" id="3880.A0A072UZM5"/>
<dbReference type="HOGENOM" id="CLU_706708_0_0_1"/>
<dbReference type="PANTHER" id="PTHR12210">
    <property type="entry name" value="DULLARD PROTEIN PHOSPHATASE"/>
    <property type="match status" value="1"/>
</dbReference>
<dbReference type="InterPro" id="IPR004274">
    <property type="entry name" value="FCP1_dom"/>
</dbReference>
<dbReference type="SMART" id="SM00577">
    <property type="entry name" value="CPDc"/>
    <property type="match status" value="1"/>
</dbReference>
<dbReference type="InterPro" id="IPR011948">
    <property type="entry name" value="Dullard_phosphatase"/>
</dbReference>
<keyword evidence="9" id="KW-1185">Reference proteome</keyword>
<comment type="similarity">
    <text evidence="5">Belongs to the CTDSPL2 family.</text>
</comment>
<evidence type="ECO:0000256" key="2">
    <source>
        <dbReference type="ARBA" id="ARBA00022801"/>
    </source>
</evidence>
<dbReference type="InterPro" id="IPR023214">
    <property type="entry name" value="HAD_sf"/>
</dbReference>
<evidence type="ECO:0000313" key="9">
    <source>
        <dbReference type="Proteomes" id="UP000002051"/>
    </source>
</evidence>
<accession>A0A072UZM5</accession>
<evidence type="ECO:0000256" key="3">
    <source>
        <dbReference type="ARBA" id="ARBA00022912"/>
    </source>
</evidence>
<evidence type="ECO:0000256" key="1">
    <source>
        <dbReference type="ARBA" id="ARBA00009737"/>
    </source>
</evidence>
<evidence type="ECO:0000313" key="7">
    <source>
        <dbReference type="EMBL" id="KEH35254.1"/>
    </source>
</evidence>
<evidence type="ECO:0000259" key="6">
    <source>
        <dbReference type="PROSITE" id="PS50969"/>
    </source>
</evidence>
<keyword evidence="2" id="KW-0378">Hydrolase</keyword>
<dbReference type="SUPFAM" id="SSF56784">
    <property type="entry name" value="HAD-like"/>
    <property type="match status" value="1"/>
</dbReference>
<dbReference type="GO" id="GO:0005634">
    <property type="term" value="C:nucleus"/>
    <property type="evidence" value="ECO:0007669"/>
    <property type="project" value="UniProtKB-ARBA"/>
</dbReference>
<dbReference type="OrthoDB" id="1901372at2759"/>
<dbReference type="AlphaFoldDB" id="A0A072UZM5"/>
<reference evidence="7 9" key="1">
    <citation type="journal article" date="2011" name="Nature">
        <title>The Medicago genome provides insight into the evolution of rhizobial symbioses.</title>
        <authorList>
            <person name="Young N.D."/>
            <person name="Debelle F."/>
            <person name="Oldroyd G.E."/>
            <person name="Geurts R."/>
            <person name="Cannon S.B."/>
            <person name="Udvardi M.K."/>
            <person name="Benedito V.A."/>
            <person name="Mayer K.F."/>
            <person name="Gouzy J."/>
            <person name="Schoof H."/>
            <person name="Van de Peer Y."/>
            <person name="Proost S."/>
            <person name="Cook D.R."/>
            <person name="Meyers B.C."/>
            <person name="Spannagl M."/>
            <person name="Cheung F."/>
            <person name="De Mita S."/>
            <person name="Krishnakumar V."/>
            <person name="Gundlach H."/>
            <person name="Zhou S."/>
            <person name="Mudge J."/>
            <person name="Bharti A.K."/>
            <person name="Murray J.D."/>
            <person name="Naoumkina M.A."/>
            <person name="Rosen B."/>
            <person name="Silverstein K.A."/>
            <person name="Tang H."/>
            <person name="Rombauts S."/>
            <person name="Zhao P.X."/>
            <person name="Zhou P."/>
            <person name="Barbe V."/>
            <person name="Bardou P."/>
            <person name="Bechner M."/>
            <person name="Bellec A."/>
            <person name="Berger A."/>
            <person name="Berges H."/>
            <person name="Bidwell S."/>
            <person name="Bisseling T."/>
            <person name="Choisne N."/>
            <person name="Couloux A."/>
            <person name="Denny R."/>
            <person name="Deshpande S."/>
            <person name="Dai X."/>
            <person name="Doyle J.J."/>
            <person name="Dudez A.M."/>
            <person name="Farmer A.D."/>
            <person name="Fouteau S."/>
            <person name="Franken C."/>
            <person name="Gibelin C."/>
            <person name="Gish J."/>
            <person name="Goldstein S."/>
            <person name="Gonzalez A.J."/>
            <person name="Green P.J."/>
            <person name="Hallab A."/>
            <person name="Hartog M."/>
            <person name="Hua A."/>
            <person name="Humphray S.J."/>
            <person name="Jeong D.H."/>
            <person name="Jing Y."/>
            <person name="Jocker A."/>
            <person name="Kenton S.M."/>
            <person name="Kim D.J."/>
            <person name="Klee K."/>
            <person name="Lai H."/>
            <person name="Lang C."/>
            <person name="Lin S."/>
            <person name="Macmil S.L."/>
            <person name="Magdelenat G."/>
            <person name="Matthews L."/>
            <person name="McCorrison J."/>
            <person name="Monaghan E.L."/>
            <person name="Mun J.H."/>
            <person name="Najar F.Z."/>
            <person name="Nicholson C."/>
            <person name="Noirot C."/>
            <person name="O'Bleness M."/>
            <person name="Paule C.R."/>
            <person name="Poulain J."/>
            <person name="Prion F."/>
            <person name="Qin B."/>
            <person name="Qu C."/>
            <person name="Retzel E.F."/>
            <person name="Riddle C."/>
            <person name="Sallet E."/>
            <person name="Samain S."/>
            <person name="Samson N."/>
            <person name="Sanders I."/>
            <person name="Saurat O."/>
            <person name="Scarpelli C."/>
            <person name="Schiex T."/>
            <person name="Segurens B."/>
            <person name="Severin A.J."/>
            <person name="Sherrier D.J."/>
            <person name="Shi R."/>
            <person name="Sims S."/>
            <person name="Singer S.R."/>
            <person name="Sinharoy S."/>
            <person name="Sterck L."/>
            <person name="Viollet A."/>
            <person name="Wang B.B."/>
            <person name="Wang K."/>
            <person name="Wang M."/>
            <person name="Wang X."/>
            <person name="Warfsmann J."/>
            <person name="Weissenbach J."/>
            <person name="White D.D."/>
            <person name="White J.D."/>
            <person name="Wiley G.B."/>
            <person name="Wincker P."/>
            <person name="Xing Y."/>
            <person name="Yang L."/>
            <person name="Yao Z."/>
            <person name="Ying F."/>
            <person name="Zhai J."/>
            <person name="Zhou L."/>
            <person name="Zuber A."/>
            <person name="Denarie J."/>
            <person name="Dixon R.A."/>
            <person name="May G.D."/>
            <person name="Schwartz D.C."/>
            <person name="Rogers J."/>
            <person name="Quetier F."/>
            <person name="Town C.D."/>
            <person name="Roe B.A."/>
        </authorList>
    </citation>
    <scope>NUCLEOTIDE SEQUENCE [LARGE SCALE GENOMIC DNA]</scope>
    <source>
        <strain evidence="7">A17</strain>
        <strain evidence="8 9">cv. Jemalong A17</strain>
    </source>
</reference>
<organism evidence="7 9">
    <name type="scientific">Medicago truncatula</name>
    <name type="common">Barrel medic</name>
    <name type="synonym">Medicago tribuloides</name>
    <dbReference type="NCBI Taxonomy" id="3880"/>
    <lineage>
        <taxon>Eukaryota</taxon>
        <taxon>Viridiplantae</taxon>
        <taxon>Streptophyta</taxon>
        <taxon>Embryophyta</taxon>
        <taxon>Tracheophyta</taxon>
        <taxon>Spermatophyta</taxon>
        <taxon>Magnoliopsida</taxon>
        <taxon>eudicotyledons</taxon>
        <taxon>Gunneridae</taxon>
        <taxon>Pentapetalae</taxon>
        <taxon>rosids</taxon>
        <taxon>fabids</taxon>
        <taxon>Fabales</taxon>
        <taxon>Fabaceae</taxon>
        <taxon>Papilionoideae</taxon>
        <taxon>50 kb inversion clade</taxon>
        <taxon>NPAAA clade</taxon>
        <taxon>Hologalegina</taxon>
        <taxon>IRL clade</taxon>
        <taxon>Trifolieae</taxon>
        <taxon>Medicago</taxon>
    </lineage>
</organism>
<dbReference type="FunFam" id="3.40.50.1000:FF:000015">
    <property type="entry name" value="CTD small phosphatase-like protein 2"/>
    <property type="match status" value="1"/>
</dbReference>
<dbReference type="NCBIfam" id="TIGR02251">
    <property type="entry name" value="HIF-SF_euk"/>
    <property type="match status" value="1"/>
</dbReference>
<evidence type="ECO:0000256" key="5">
    <source>
        <dbReference type="ARBA" id="ARBA00038355"/>
    </source>
</evidence>
<dbReference type="Gene3D" id="3.40.50.1000">
    <property type="entry name" value="HAD superfamily/HAD-like"/>
    <property type="match status" value="1"/>
</dbReference>
<sequence>MATIEVEYTNKELKHLGFLKIAAIHTYVFISYLYESAKKNAGPLRSVVETVEGAVTTVVGPVYNKFKDVPDDVLVFVDNKVDEATDKFSEHATHIAKQLTDKTKFLIQKVTHEAGKVGRPRAAVDYVATETKNLLLINSVKLWTGLNKFPPFHAAAEMTIPTAAHWSKKYNHAIKDMAGKGYSFVGVFCYKSWTRSCPPITLVLDLDETLVHSSLKPSEDVDFTFTVNFKSEEYIVYVRCRPHLKEFLERVSGLFEIIIFTASQSIYAEQLLNLLDPKRKIFRHRVFRESCVKVEGNYLKDLTVLGCDLAHVMIIDNSRRAFGFQVDNGIPIKSWFGDPSDKELLLLLPFLESLVGVDDVRPKIAQRFKLRDKIATAVHPLNTNGRDFLSE</sequence>
<keyword evidence="3" id="KW-0904">Protein phosphatase</keyword>
<dbReference type="PROSITE" id="PS50969">
    <property type="entry name" value="FCP1"/>
    <property type="match status" value="1"/>
</dbReference>
<evidence type="ECO:0000256" key="4">
    <source>
        <dbReference type="ARBA" id="ARBA00037324"/>
    </source>
</evidence>
<protein>
    <submittedName>
        <fullName evidence="7">NLI interacting factor, putative</fullName>
    </submittedName>
</protein>
<comment type="similarity">
    <text evidence="1">Belongs to the REF/SRPP family.</text>
</comment>
<dbReference type="InterPro" id="IPR036412">
    <property type="entry name" value="HAD-like_sf"/>
</dbReference>
<dbReference type="InterPro" id="IPR050365">
    <property type="entry name" value="TIM50"/>
</dbReference>
<reference evidence="8" key="3">
    <citation type="submission" date="2015-04" db="UniProtKB">
        <authorList>
            <consortium name="EnsemblPlants"/>
        </authorList>
    </citation>
    <scope>IDENTIFICATION</scope>
    <source>
        <strain evidence="8">cv. Jemalong A17</strain>
    </source>
</reference>
<dbReference type="CDD" id="cd07521">
    <property type="entry name" value="HAD_FCP1-like"/>
    <property type="match status" value="1"/>
</dbReference>
<dbReference type="InterPro" id="IPR008802">
    <property type="entry name" value="REF"/>
</dbReference>
<dbReference type="EMBL" id="CM001219">
    <property type="protein sequence ID" value="KEH35254.1"/>
    <property type="molecule type" value="Genomic_DNA"/>
</dbReference>
<dbReference type="EnsemblPlants" id="KEH35254">
    <property type="protein sequence ID" value="KEH35254"/>
    <property type="gene ID" value="MTR_3g085395"/>
</dbReference>
<dbReference type="KEGG" id="mtr:25489672"/>
<gene>
    <name evidence="8" type="primary">25489672</name>
    <name evidence="7" type="ordered locus">MTR_3g085395</name>
</gene>
<dbReference type="Pfam" id="PF05755">
    <property type="entry name" value="REF"/>
    <property type="match status" value="1"/>
</dbReference>
<reference evidence="7 9" key="2">
    <citation type="journal article" date="2014" name="BMC Genomics">
        <title>An improved genome release (version Mt4.0) for the model legume Medicago truncatula.</title>
        <authorList>
            <person name="Tang H."/>
            <person name="Krishnakumar V."/>
            <person name="Bidwell S."/>
            <person name="Rosen B."/>
            <person name="Chan A."/>
            <person name="Zhou S."/>
            <person name="Gentzbittel L."/>
            <person name="Childs K.L."/>
            <person name="Yandell M."/>
            <person name="Gundlach H."/>
            <person name="Mayer K.F."/>
            <person name="Schwartz D.C."/>
            <person name="Town C.D."/>
        </authorList>
    </citation>
    <scope>GENOME REANNOTATION</scope>
    <source>
        <strain evidence="7">A17</strain>
        <strain evidence="8 9">cv. Jemalong A17</strain>
    </source>
</reference>
<evidence type="ECO:0000313" key="8">
    <source>
        <dbReference type="EnsemblPlants" id="KEH35254"/>
    </source>
</evidence>
<dbReference type="Pfam" id="PF03031">
    <property type="entry name" value="NIF"/>
    <property type="match status" value="1"/>
</dbReference>
<comment type="function">
    <text evidence="4">Probable phosphatase.</text>
</comment>
<proteinExistence type="inferred from homology"/>
<dbReference type="GO" id="GO:0004721">
    <property type="term" value="F:phosphoprotein phosphatase activity"/>
    <property type="evidence" value="ECO:0000318"/>
    <property type="project" value="GO_Central"/>
</dbReference>
<feature type="domain" description="FCP1 homology" evidence="6">
    <location>
        <begin position="195"/>
        <end position="354"/>
    </location>
</feature>